<dbReference type="Proteomes" id="UP000095230">
    <property type="component" value="Unassembled WGS sequence"/>
</dbReference>
<dbReference type="STRING" id="23.BEL05_07285"/>
<comment type="caution">
    <text evidence="1">The sequence shown here is derived from an EMBL/GenBank/DDBJ whole genome shotgun (WGS) entry which is preliminary data.</text>
</comment>
<dbReference type="PANTHER" id="PTHR39166:SF1">
    <property type="entry name" value="BLL1166 PROTEIN"/>
    <property type="match status" value="1"/>
</dbReference>
<protein>
    <recommendedName>
        <fullName evidence="3">Nitrate reductase</fullName>
    </recommendedName>
</protein>
<evidence type="ECO:0000313" key="2">
    <source>
        <dbReference type="Proteomes" id="UP000095230"/>
    </source>
</evidence>
<organism evidence="1 2">
    <name type="scientific">Shewanella colwelliana</name>
    <name type="common">Alteromonas colwelliana</name>
    <dbReference type="NCBI Taxonomy" id="23"/>
    <lineage>
        <taxon>Bacteria</taxon>
        <taxon>Pseudomonadati</taxon>
        <taxon>Pseudomonadota</taxon>
        <taxon>Gammaproteobacteria</taxon>
        <taxon>Alteromonadales</taxon>
        <taxon>Shewanellaceae</taxon>
        <taxon>Shewanella</taxon>
    </lineage>
</organism>
<accession>A0A1E5IZ30</accession>
<sequence length="215" mass="24385">MATPEADNILVNHQNISNSQQLCLWLKQDAMRMDALKYAAQLNLPQWCIAAGFVRNLVWDRLHGRLNTPLTDIDVIYFDPSDLSKDSEYGYQAKLQTLAPDYPWSVNNQARMHIRNGDEPYTSTLDAMGYWPELETAVGVSFSLAEAAEPLVQHAPLISNLDTLQGIEIFAPFGLTSLFDLRVSPNSKRDIKLFHQRVKQKSWLGQYPKLSCTTE</sequence>
<dbReference type="AlphaFoldDB" id="A0A1E5IZ30"/>
<dbReference type="EMBL" id="MCBT01000008">
    <property type="protein sequence ID" value="OEG75408.1"/>
    <property type="molecule type" value="Genomic_DNA"/>
</dbReference>
<dbReference type="Pfam" id="PF06042">
    <property type="entry name" value="NTP_transf_6"/>
    <property type="match status" value="1"/>
</dbReference>
<evidence type="ECO:0008006" key="3">
    <source>
        <dbReference type="Google" id="ProtNLM"/>
    </source>
</evidence>
<name>A0A1E5IZ30_SHECO</name>
<dbReference type="InterPro" id="IPR009267">
    <property type="entry name" value="NTP_transf_6"/>
</dbReference>
<proteinExistence type="predicted"/>
<reference evidence="1 2" key="1">
    <citation type="submission" date="2016-07" db="EMBL/GenBank/DDBJ databases">
        <title>Whole-genome of two Shewanella species isolated from a digestive organ of sea cucumber Apostichopus japonicus Selenka 1867.</title>
        <authorList>
            <person name="Hong H.-H."/>
            <person name="Choi H."/>
            <person name="Cheon S."/>
            <person name="Oh J.-S."/>
            <person name="Lee H.-G."/>
            <person name="Park C."/>
        </authorList>
    </citation>
    <scope>NUCLEOTIDE SEQUENCE [LARGE SCALE GENOMIC DNA]</scope>
    <source>
        <strain evidence="1 2">CSB03KR</strain>
    </source>
</reference>
<dbReference type="PANTHER" id="PTHR39166">
    <property type="entry name" value="BLL1166 PROTEIN"/>
    <property type="match status" value="1"/>
</dbReference>
<gene>
    <name evidence="1" type="ORF">BEL05_07285</name>
</gene>
<evidence type="ECO:0000313" key="1">
    <source>
        <dbReference type="EMBL" id="OEG75408.1"/>
    </source>
</evidence>